<evidence type="ECO:0000313" key="2">
    <source>
        <dbReference type="Proteomes" id="UP001064048"/>
    </source>
</evidence>
<dbReference type="Proteomes" id="UP001064048">
    <property type="component" value="Chromosome 9"/>
</dbReference>
<protein>
    <submittedName>
        <fullName evidence="1">Uncharacterized protein</fullName>
    </submittedName>
</protein>
<organism evidence="1 2">
    <name type="scientific">Choristoneura fumiferana</name>
    <name type="common">Spruce budworm moth</name>
    <name type="synonym">Archips fumiferana</name>
    <dbReference type="NCBI Taxonomy" id="7141"/>
    <lineage>
        <taxon>Eukaryota</taxon>
        <taxon>Metazoa</taxon>
        <taxon>Ecdysozoa</taxon>
        <taxon>Arthropoda</taxon>
        <taxon>Hexapoda</taxon>
        <taxon>Insecta</taxon>
        <taxon>Pterygota</taxon>
        <taxon>Neoptera</taxon>
        <taxon>Endopterygota</taxon>
        <taxon>Lepidoptera</taxon>
        <taxon>Glossata</taxon>
        <taxon>Ditrysia</taxon>
        <taxon>Tortricoidea</taxon>
        <taxon>Tortricidae</taxon>
        <taxon>Tortricinae</taxon>
        <taxon>Choristoneura</taxon>
    </lineage>
</organism>
<accession>A0ACC0L0Y6</accession>
<dbReference type="EMBL" id="CM046109">
    <property type="protein sequence ID" value="KAI8442182.1"/>
    <property type="molecule type" value="Genomic_DNA"/>
</dbReference>
<comment type="caution">
    <text evidence="1">The sequence shown here is derived from an EMBL/GenBank/DDBJ whole genome shotgun (WGS) entry which is preliminary data.</text>
</comment>
<reference evidence="1 2" key="1">
    <citation type="journal article" date="2022" name="Genome Biol. Evol.">
        <title>The Spruce Budworm Genome: Reconstructing the Evolutionary History of Antifreeze Proteins.</title>
        <authorList>
            <person name="Beliveau C."/>
            <person name="Gagne P."/>
            <person name="Picq S."/>
            <person name="Vernygora O."/>
            <person name="Keeling C.I."/>
            <person name="Pinkney K."/>
            <person name="Doucet D."/>
            <person name="Wen F."/>
            <person name="Johnston J.S."/>
            <person name="Maaroufi H."/>
            <person name="Boyle B."/>
            <person name="Laroche J."/>
            <person name="Dewar K."/>
            <person name="Juretic N."/>
            <person name="Blackburn G."/>
            <person name="Nisole A."/>
            <person name="Brunet B."/>
            <person name="Brandao M."/>
            <person name="Lumley L."/>
            <person name="Duan J."/>
            <person name="Quan G."/>
            <person name="Lucarotti C.J."/>
            <person name="Roe A.D."/>
            <person name="Sperling F.A.H."/>
            <person name="Levesque R.C."/>
            <person name="Cusson M."/>
        </authorList>
    </citation>
    <scope>NUCLEOTIDE SEQUENCE [LARGE SCALE GENOMIC DNA]</scope>
    <source>
        <strain evidence="1">Glfc:IPQL:Cfum</strain>
    </source>
</reference>
<evidence type="ECO:0000313" key="1">
    <source>
        <dbReference type="EMBL" id="KAI8442182.1"/>
    </source>
</evidence>
<proteinExistence type="predicted"/>
<name>A0ACC0L0Y6_CHOFU</name>
<sequence>MDALDWRTAQLPFIYYNKIDWGAQPARGGSELSLPVPYAVIHHSYIPGACFNFEECQQSMLGSDGAVYEGRGWHTVGAHAFGYNVQSIGIVLIGDWVSNLPPPKQLQAVQELIAVGVKLGYISSNYHVIGHRQVAATECPGESLYQEISKLGFPFYTREDWMAAPSTDNRPLKTPVPYVVIHHTYIPAACNTTVQCKADMRAMQQYHQSLGWGDIGYQITNTSSRRQRADQDMSNVNDSYFDQKYPVRPAQERSKMKLLLVVLLIAMVVGVIVAVPAVMLSKKSILAESSENEVVTYDFPYTSRSEWDARPATEVLPLPTPVPYVVIHHSATPAACYNKQECKAAMKSMQDFHMDGRHWWDIGYSFAVGSDGVAYEGRGWKILGAHALYFNTVSIGICVIGDWTNSVPPAEQLKTVKALIAAGVELGYIKPDYKLVGHRQVRETECPGQAFFDVVKTWDHWSPFPASHEDLVNVPEISDDYKDKYLKKSVL</sequence>
<gene>
    <name evidence="1" type="ORF">MSG28_005786</name>
</gene>
<keyword evidence="2" id="KW-1185">Reference proteome</keyword>